<dbReference type="InterPro" id="IPR044248">
    <property type="entry name" value="DPH3/4-like"/>
</dbReference>
<dbReference type="Proteomes" id="UP001162541">
    <property type="component" value="Chromosome 6"/>
</dbReference>
<evidence type="ECO:0000313" key="3">
    <source>
        <dbReference type="EMBL" id="OAE25338.1"/>
    </source>
</evidence>
<accession>A0A176VWZ5</accession>
<dbReference type="AlphaFoldDB" id="A0A176VWZ5"/>
<dbReference type="PANTHER" id="PTHR21454">
    <property type="entry name" value="DPH3 HOMOLOG-RELATED"/>
    <property type="match status" value="1"/>
</dbReference>
<dbReference type="GO" id="GO:0046872">
    <property type="term" value="F:metal ion binding"/>
    <property type="evidence" value="ECO:0007669"/>
    <property type="project" value="InterPro"/>
</dbReference>
<feature type="chain" id="PRO_5042333754" description="Expp1 protein" evidence="1">
    <location>
        <begin position="27"/>
        <end position="246"/>
    </location>
</feature>
<proteinExistence type="predicted"/>
<sequence>MTGGHCRSRIGVLIVAFALSVLCVVADTDNNKITKPCQDTTVKKYDGFTFGLVIAKNESFFTKGKNPVQLSPCDKRLTNLNSGQVAVFRPKVDEISLLIINSSSVNPQNFGGNAVVFAGSKFAAVSAPIFLANNTYRVTSLSLVLNFEKGRLIQILWKNDKCKSCSGSNSTIVCLKGGQCAVKSSKCKESGGTTDCSLSIQTAFSGTDKYDDVLNTWYQVDKLQQYSLYALYSNLKSTLSQFNLFF</sequence>
<keyword evidence="1" id="KW-0732">Signal</keyword>
<evidence type="ECO:0008006" key="6">
    <source>
        <dbReference type="Google" id="ProtNLM"/>
    </source>
</evidence>
<gene>
    <name evidence="3" type="ORF">AXG93_4620s1530</name>
    <name evidence="2" type="ORF">Mp_6g09810</name>
</gene>
<evidence type="ECO:0000313" key="2">
    <source>
        <dbReference type="EMBL" id="BBN14216.1"/>
    </source>
</evidence>
<dbReference type="GO" id="GO:0005829">
    <property type="term" value="C:cytosol"/>
    <property type="evidence" value="ECO:0007669"/>
    <property type="project" value="TreeGrafter"/>
</dbReference>
<organism evidence="3 4">
    <name type="scientific">Marchantia polymorpha subsp. ruderalis</name>
    <dbReference type="NCBI Taxonomy" id="1480154"/>
    <lineage>
        <taxon>Eukaryota</taxon>
        <taxon>Viridiplantae</taxon>
        <taxon>Streptophyta</taxon>
        <taxon>Embryophyta</taxon>
        <taxon>Marchantiophyta</taxon>
        <taxon>Marchantiopsida</taxon>
        <taxon>Marchantiidae</taxon>
        <taxon>Marchantiales</taxon>
        <taxon>Marchantiaceae</taxon>
        <taxon>Marchantia</taxon>
    </lineage>
</organism>
<dbReference type="Proteomes" id="UP000077202">
    <property type="component" value="Unassembled WGS sequence"/>
</dbReference>
<dbReference type="GO" id="GO:0017183">
    <property type="term" value="P:protein histidyl modification to diphthamide"/>
    <property type="evidence" value="ECO:0007669"/>
    <property type="project" value="InterPro"/>
</dbReference>
<evidence type="ECO:0000313" key="4">
    <source>
        <dbReference type="Proteomes" id="UP000077202"/>
    </source>
</evidence>
<evidence type="ECO:0000256" key="1">
    <source>
        <dbReference type="SAM" id="SignalP"/>
    </source>
</evidence>
<reference evidence="2" key="2">
    <citation type="journal article" date="2019" name="Curr. Biol.">
        <title>Chromatin organization in early land plants reveals an ancestral association between H3K27me3, transposons, and constitutive heterochromatin.</title>
        <authorList>
            <person name="Montgomery S.A."/>
            <person name="Tanizawa Y."/>
            <person name="Galik B."/>
            <person name="Wang N."/>
            <person name="Ito T."/>
            <person name="Mochizuki T."/>
            <person name="Akimcheva S."/>
            <person name="Bowman J."/>
            <person name="Cognat V."/>
            <person name="Drouard L."/>
            <person name="Ekker H."/>
            <person name="Houng S."/>
            <person name="Kohchi T."/>
            <person name="Lin S."/>
            <person name="Liu L.D."/>
            <person name="Nakamura Y."/>
            <person name="Valeeva L.R."/>
            <person name="Shakirov E.V."/>
            <person name="Shippen D.E."/>
            <person name="Wei W."/>
            <person name="Yagura M."/>
            <person name="Yamaoka S."/>
            <person name="Yamato K.T."/>
            <person name="Liu C."/>
            <person name="Berger F."/>
        </authorList>
    </citation>
    <scope>NUCLEOTIDE SEQUENCE [LARGE SCALE GENOMIC DNA]</scope>
    <source>
        <strain evidence="2">Tak-1</strain>
    </source>
</reference>
<dbReference type="EMBL" id="AP019871">
    <property type="protein sequence ID" value="BBN14216.1"/>
    <property type="molecule type" value="Genomic_DNA"/>
</dbReference>
<feature type="signal peptide" evidence="1">
    <location>
        <begin position="1"/>
        <end position="26"/>
    </location>
</feature>
<name>A0A176VWZ5_MARPO</name>
<dbReference type="PANTHER" id="PTHR21454:SF41">
    <property type="entry name" value="EXPP1 PROTEIN"/>
    <property type="match status" value="1"/>
</dbReference>
<evidence type="ECO:0000313" key="5">
    <source>
        <dbReference type="Proteomes" id="UP001162541"/>
    </source>
</evidence>
<reference evidence="5" key="3">
    <citation type="journal article" date="2020" name="Curr. Biol.">
        <title>Chromatin organization in early land plants reveals an ancestral association between H3K27me3, transposons, and constitutive heterochromatin.</title>
        <authorList>
            <person name="Montgomery S.A."/>
            <person name="Tanizawa Y."/>
            <person name="Galik B."/>
            <person name="Wang N."/>
            <person name="Ito T."/>
            <person name="Mochizuki T."/>
            <person name="Akimcheva S."/>
            <person name="Bowman J.L."/>
            <person name="Cognat V."/>
            <person name="Marechal-Drouard L."/>
            <person name="Ekker H."/>
            <person name="Hong S.F."/>
            <person name="Kohchi T."/>
            <person name="Lin S.S."/>
            <person name="Liu L.D."/>
            <person name="Nakamura Y."/>
            <person name="Valeeva L.R."/>
            <person name="Shakirov E.V."/>
            <person name="Shippen D.E."/>
            <person name="Wei W.L."/>
            <person name="Yagura M."/>
            <person name="Yamaoka S."/>
            <person name="Yamato K.T."/>
            <person name="Liu C."/>
            <person name="Berger F."/>
        </authorList>
    </citation>
    <scope>NUCLEOTIDE SEQUENCE [LARGE SCALE GENOMIC DNA]</scope>
    <source>
        <strain evidence="5">Tak-1</strain>
    </source>
</reference>
<keyword evidence="4" id="KW-1185">Reference proteome</keyword>
<reference evidence="3 4" key="1">
    <citation type="submission" date="2016-03" db="EMBL/GenBank/DDBJ databases">
        <title>Mechanisms controlling the formation of the plant cell surface in tip-growing cells are functionally conserved among land plants.</title>
        <authorList>
            <person name="Honkanen S."/>
            <person name="Jones V.A."/>
            <person name="Morieri G."/>
            <person name="Champion C."/>
            <person name="Hetherington A.J."/>
            <person name="Kelly S."/>
            <person name="Saint-Marcoux D."/>
            <person name="Proust H."/>
            <person name="Prescott H."/>
            <person name="Dolan L."/>
        </authorList>
    </citation>
    <scope>NUCLEOTIDE SEQUENCE [LARGE SCALE GENOMIC DNA]</scope>
    <source>
        <strain evidence="4">cv. Tak-1 and cv. Tak-2</strain>
        <tissue evidence="3">Whole gametophyte</tissue>
    </source>
</reference>
<protein>
    <recommendedName>
        <fullName evidence="6">Expp1 protein</fullName>
    </recommendedName>
</protein>
<dbReference type="EMBL" id="LVLJ01002341">
    <property type="protein sequence ID" value="OAE25338.1"/>
    <property type="molecule type" value="Genomic_DNA"/>
</dbReference>